<evidence type="ECO:0000256" key="2">
    <source>
        <dbReference type="SAM" id="MobiDB-lite"/>
    </source>
</evidence>
<feature type="compositionally biased region" description="Polar residues" evidence="2">
    <location>
        <begin position="315"/>
        <end position="324"/>
    </location>
</feature>
<dbReference type="SMART" id="SM00360">
    <property type="entry name" value="RRM"/>
    <property type="match status" value="1"/>
</dbReference>
<dbReference type="EMBL" id="CAJPDQ010000016">
    <property type="protein sequence ID" value="CAF9921204.1"/>
    <property type="molecule type" value="Genomic_DNA"/>
</dbReference>
<evidence type="ECO:0000313" key="4">
    <source>
        <dbReference type="EMBL" id="CAF9921204.1"/>
    </source>
</evidence>
<feature type="domain" description="RRM" evidence="3">
    <location>
        <begin position="143"/>
        <end position="216"/>
    </location>
</feature>
<dbReference type="PROSITE" id="PS50102">
    <property type="entry name" value="RRM"/>
    <property type="match status" value="1"/>
</dbReference>
<protein>
    <recommendedName>
        <fullName evidence="3">RRM domain-containing protein</fullName>
    </recommendedName>
</protein>
<dbReference type="InterPro" id="IPR035979">
    <property type="entry name" value="RBD_domain_sf"/>
</dbReference>
<dbReference type="AlphaFoldDB" id="A0A8H3IPI0"/>
<name>A0A8H3IPI0_9LECA</name>
<accession>A0A8H3IPI0</accession>
<feature type="region of interest" description="Disordered" evidence="2">
    <location>
        <begin position="315"/>
        <end position="359"/>
    </location>
</feature>
<comment type="caution">
    <text evidence="4">The sequence shown here is derived from an EMBL/GenBank/DDBJ whole genome shotgun (WGS) entry which is preliminary data.</text>
</comment>
<dbReference type="Proteomes" id="UP000664169">
    <property type="component" value="Unassembled WGS sequence"/>
</dbReference>
<gene>
    <name evidence="4" type="ORF">GOMPHAMPRED_002257</name>
</gene>
<sequence length="374" mass="41874">MANQVVLDRGYLDILLRRSSEYAALCRALLDGGVDRQTLNTLIQAELGVDHTFSYSDQAAFLPGNTVHSSEPMLAEAFRISRHQTSTPSYYINRVDRPQAAPSKATLDKDVDLDGTLESSEFTDSETGWQKVTEKSTEYRPKRSLILKNLPPEASLKDVIDVLRGGMILDVYIGPKENQAFVSFVEPSVAKAFLQWTHYNPIKIRGHKISVSYAEKSFYTAKHVDQRIEGGATRNLLVKGMDSIFDEQRVREDLEHIHNLVVVEVYPSETGNGMVVSLNAIHLALYARTCMRSRTLYRKAQITYYPDKCANIPIPQTQQDSSSALKPRQENPRLRSTASQAKESSSANRFSSLALSDSEASEIDLTRRAGNLEL</sequence>
<reference evidence="4" key="1">
    <citation type="submission" date="2021-03" db="EMBL/GenBank/DDBJ databases">
        <authorList>
            <person name="Tagirdzhanova G."/>
        </authorList>
    </citation>
    <scope>NUCLEOTIDE SEQUENCE</scope>
</reference>
<dbReference type="GO" id="GO:0003723">
    <property type="term" value="F:RNA binding"/>
    <property type="evidence" value="ECO:0007669"/>
    <property type="project" value="UniProtKB-UniRule"/>
</dbReference>
<dbReference type="OrthoDB" id="2935572at2759"/>
<proteinExistence type="predicted"/>
<evidence type="ECO:0000256" key="1">
    <source>
        <dbReference type="PROSITE-ProRule" id="PRU00176"/>
    </source>
</evidence>
<organism evidence="4 5">
    <name type="scientific">Gomphillus americanus</name>
    <dbReference type="NCBI Taxonomy" id="1940652"/>
    <lineage>
        <taxon>Eukaryota</taxon>
        <taxon>Fungi</taxon>
        <taxon>Dikarya</taxon>
        <taxon>Ascomycota</taxon>
        <taxon>Pezizomycotina</taxon>
        <taxon>Lecanoromycetes</taxon>
        <taxon>OSLEUM clade</taxon>
        <taxon>Ostropomycetidae</taxon>
        <taxon>Ostropales</taxon>
        <taxon>Graphidaceae</taxon>
        <taxon>Gomphilloideae</taxon>
        <taxon>Gomphillus</taxon>
    </lineage>
</organism>
<feature type="compositionally biased region" description="Polar residues" evidence="2">
    <location>
        <begin position="334"/>
        <end position="350"/>
    </location>
</feature>
<keyword evidence="5" id="KW-1185">Reference proteome</keyword>
<dbReference type="InterPro" id="IPR000504">
    <property type="entry name" value="RRM_dom"/>
</dbReference>
<evidence type="ECO:0000259" key="3">
    <source>
        <dbReference type="PROSITE" id="PS50102"/>
    </source>
</evidence>
<dbReference type="InterPro" id="IPR012677">
    <property type="entry name" value="Nucleotide-bd_a/b_plait_sf"/>
</dbReference>
<keyword evidence="1" id="KW-0694">RNA-binding</keyword>
<evidence type="ECO:0000313" key="5">
    <source>
        <dbReference type="Proteomes" id="UP000664169"/>
    </source>
</evidence>
<dbReference type="SUPFAM" id="SSF54928">
    <property type="entry name" value="RNA-binding domain, RBD"/>
    <property type="match status" value="1"/>
</dbReference>
<dbReference type="CDD" id="cd12261">
    <property type="entry name" value="RRM1_3_MRN1"/>
    <property type="match status" value="1"/>
</dbReference>
<dbReference type="Gene3D" id="3.30.70.330">
    <property type="match status" value="1"/>
</dbReference>